<dbReference type="EMBL" id="CAJNNV010006487">
    <property type="protein sequence ID" value="CAE8593684.1"/>
    <property type="molecule type" value="Genomic_DNA"/>
</dbReference>
<dbReference type="SUPFAM" id="SSF53474">
    <property type="entry name" value="alpha/beta-Hydrolases"/>
    <property type="match status" value="1"/>
</dbReference>
<accession>A0A813E4D1</accession>
<keyword evidence="2" id="KW-0378">Hydrolase</keyword>
<keyword evidence="6" id="KW-1185">Reference proteome</keyword>
<evidence type="ECO:0000313" key="6">
    <source>
        <dbReference type="Proteomes" id="UP000654075"/>
    </source>
</evidence>
<reference evidence="5" key="1">
    <citation type="submission" date="2021-02" db="EMBL/GenBank/DDBJ databases">
        <authorList>
            <person name="Dougan E. K."/>
            <person name="Rhodes N."/>
            <person name="Thang M."/>
            <person name="Chan C."/>
        </authorList>
    </citation>
    <scope>NUCLEOTIDE SEQUENCE</scope>
</reference>
<dbReference type="InterPro" id="IPR029058">
    <property type="entry name" value="AB_hydrolase_fold"/>
</dbReference>
<feature type="domain" description="Phospholipase/carboxylesterase/thioesterase" evidence="4">
    <location>
        <begin position="48"/>
        <end position="262"/>
    </location>
</feature>
<feature type="compositionally biased region" description="Polar residues" evidence="3">
    <location>
        <begin position="13"/>
        <end position="24"/>
    </location>
</feature>
<dbReference type="PANTHER" id="PTHR10655:SF17">
    <property type="entry name" value="LYSOPHOSPHOLIPASE-LIKE PROTEIN 1"/>
    <property type="match status" value="1"/>
</dbReference>
<feature type="region of interest" description="Disordered" evidence="3">
    <location>
        <begin position="1"/>
        <end position="25"/>
    </location>
</feature>
<dbReference type="PANTHER" id="PTHR10655">
    <property type="entry name" value="LYSOPHOSPHOLIPASE-RELATED"/>
    <property type="match status" value="1"/>
</dbReference>
<feature type="non-terminal residue" evidence="5">
    <location>
        <position position="1"/>
    </location>
</feature>
<dbReference type="GO" id="GO:0016787">
    <property type="term" value="F:hydrolase activity"/>
    <property type="evidence" value="ECO:0007669"/>
    <property type="project" value="UniProtKB-KW"/>
</dbReference>
<dbReference type="Gene3D" id="3.40.50.1820">
    <property type="entry name" value="alpha/beta hydrolase"/>
    <property type="match status" value="1"/>
</dbReference>
<dbReference type="InterPro" id="IPR050565">
    <property type="entry name" value="LYPA1-2/EST-like"/>
</dbReference>
<evidence type="ECO:0000313" key="5">
    <source>
        <dbReference type="EMBL" id="CAE8593684.1"/>
    </source>
</evidence>
<dbReference type="AlphaFoldDB" id="A0A813E4D1"/>
<sequence length="270" mass="29742">EQDSSEMHWKDWSGQTQGWSSWPQDSEEVGDPWYIDAHDLVLEPASGKAHSFTLVLLHSCSGGPDDWLPILHRLDVPFRSDIRFVVPCAPMRRESHSSWSGEMNSWFEYAADGQSAKDPEQLAEQRTRLLATLERERSRLPGGDARRIVLGGLSQGVALAVDAALHSPFAIGGVLCLRGAVLTSSVPDALAAKRSSNPLEVFAYHGERDRQCPIDEARESYEALKAAGARLRFIADASLAHSCARGRQQLCGGELKEVSKFLKDVWGSMC</sequence>
<feature type="compositionally biased region" description="Basic and acidic residues" evidence="3">
    <location>
        <begin position="1"/>
        <end position="11"/>
    </location>
</feature>
<dbReference type="Proteomes" id="UP000654075">
    <property type="component" value="Unassembled WGS sequence"/>
</dbReference>
<comment type="similarity">
    <text evidence="1">Belongs to the AB hydrolase superfamily. AB hydrolase 2 family.</text>
</comment>
<protein>
    <recommendedName>
        <fullName evidence="4">Phospholipase/carboxylesterase/thioesterase domain-containing protein</fullName>
    </recommendedName>
</protein>
<name>A0A813E4D1_POLGL</name>
<organism evidence="5 6">
    <name type="scientific">Polarella glacialis</name>
    <name type="common">Dinoflagellate</name>
    <dbReference type="NCBI Taxonomy" id="89957"/>
    <lineage>
        <taxon>Eukaryota</taxon>
        <taxon>Sar</taxon>
        <taxon>Alveolata</taxon>
        <taxon>Dinophyceae</taxon>
        <taxon>Suessiales</taxon>
        <taxon>Suessiaceae</taxon>
        <taxon>Polarella</taxon>
    </lineage>
</organism>
<dbReference type="OrthoDB" id="2418081at2759"/>
<comment type="caution">
    <text evidence="5">The sequence shown here is derived from an EMBL/GenBank/DDBJ whole genome shotgun (WGS) entry which is preliminary data.</text>
</comment>
<dbReference type="InterPro" id="IPR003140">
    <property type="entry name" value="PLipase/COase/thioEstase"/>
</dbReference>
<evidence type="ECO:0000256" key="1">
    <source>
        <dbReference type="ARBA" id="ARBA00006499"/>
    </source>
</evidence>
<evidence type="ECO:0000256" key="2">
    <source>
        <dbReference type="ARBA" id="ARBA00022801"/>
    </source>
</evidence>
<evidence type="ECO:0000259" key="4">
    <source>
        <dbReference type="Pfam" id="PF02230"/>
    </source>
</evidence>
<proteinExistence type="inferred from homology"/>
<dbReference type="Pfam" id="PF02230">
    <property type="entry name" value="Abhydrolase_2"/>
    <property type="match status" value="1"/>
</dbReference>
<gene>
    <name evidence="5" type="ORF">PGLA1383_LOCUS12272</name>
</gene>
<evidence type="ECO:0000256" key="3">
    <source>
        <dbReference type="SAM" id="MobiDB-lite"/>
    </source>
</evidence>